<organism evidence="1">
    <name type="scientific">bioreactor metagenome</name>
    <dbReference type="NCBI Taxonomy" id="1076179"/>
    <lineage>
        <taxon>unclassified sequences</taxon>
        <taxon>metagenomes</taxon>
        <taxon>ecological metagenomes</taxon>
    </lineage>
</organism>
<name>A0A644TU57_9ZZZZ</name>
<dbReference type="Pfam" id="PF18950">
    <property type="entry name" value="DUF5694"/>
    <property type="match status" value="1"/>
</dbReference>
<dbReference type="AlphaFoldDB" id="A0A644TU57"/>
<dbReference type="InterPro" id="IPR043749">
    <property type="entry name" value="DUF5694"/>
</dbReference>
<dbReference type="EMBL" id="VSSQ01000049">
    <property type="protein sequence ID" value="MPL69782.1"/>
    <property type="molecule type" value="Genomic_DNA"/>
</dbReference>
<evidence type="ECO:0000313" key="1">
    <source>
        <dbReference type="EMBL" id="MPL69782.1"/>
    </source>
</evidence>
<gene>
    <name evidence="1" type="ORF">SDC9_15531</name>
</gene>
<protein>
    <submittedName>
        <fullName evidence="1">Uncharacterized protein</fullName>
    </submittedName>
</protein>
<reference evidence="1" key="1">
    <citation type="submission" date="2019-08" db="EMBL/GenBank/DDBJ databases">
        <authorList>
            <person name="Kucharzyk K."/>
            <person name="Murdoch R.W."/>
            <person name="Higgins S."/>
            <person name="Loffler F."/>
        </authorList>
    </citation>
    <scope>NUCLEOTIDE SEQUENCE</scope>
</reference>
<accession>A0A644TU57</accession>
<comment type="caution">
    <text evidence="1">The sequence shown here is derived from an EMBL/GenBank/DDBJ whole genome shotgun (WGS) entry which is preliminary data.</text>
</comment>
<sequence>MKEIIYRIILLIFLTSCIVQKDMERADNQQDVKTIQLSDPDQFIGKYKAKAMILGVFHFDNPGLDTYQEKFPFNILEDNRQKELNILLEKIAKYKPTKILLESNRVESDSILNAKYQAYLTGKYDISNKRSEYFQIGFRLAEKSGHARIYSSDASAEWFGADLDWDNYDTDAYLKSRGQYEKSNRYDFETFYHLSDSLKSVKSLIDYILITNNPKDRLKDHQAYLTKTILEGAGDNYIGADGVARWYRRNLRIFANAYDLTDFDKEVRLLLIYGAGHVWQLRQLFLDSPDYEYIEVNEYLSK</sequence>
<proteinExistence type="predicted"/>